<dbReference type="NCBIfam" id="TIGR03860">
    <property type="entry name" value="FMN_nitrolo"/>
    <property type="match status" value="1"/>
</dbReference>
<organism evidence="7 8">
    <name type="scientific">Paenibacillus filicis</name>
    <dbReference type="NCBI Taxonomy" id="669464"/>
    <lineage>
        <taxon>Bacteria</taxon>
        <taxon>Bacillati</taxon>
        <taxon>Bacillota</taxon>
        <taxon>Bacilli</taxon>
        <taxon>Bacillales</taxon>
        <taxon>Paenibacillaceae</taxon>
        <taxon>Paenibacillus</taxon>
    </lineage>
</organism>
<dbReference type="CDD" id="cd01095">
    <property type="entry name" value="Nitrilotriacetate_monoxgenase"/>
    <property type="match status" value="1"/>
</dbReference>
<accession>A0ABU9DCZ5</accession>
<evidence type="ECO:0000256" key="1">
    <source>
        <dbReference type="ARBA" id="ARBA00022630"/>
    </source>
</evidence>
<dbReference type="PANTHER" id="PTHR30011:SF16">
    <property type="entry name" value="C2H2 FINGER DOMAIN TRANSCRIPTION FACTOR (EUROFUNG)-RELATED"/>
    <property type="match status" value="1"/>
</dbReference>
<name>A0ABU9DCZ5_9BACL</name>
<keyword evidence="2" id="KW-0288">FMN</keyword>
<feature type="domain" description="Luciferase-like" evidence="6">
    <location>
        <begin position="30"/>
        <end position="392"/>
    </location>
</feature>
<dbReference type="EMBL" id="JBBPCC010000001">
    <property type="protein sequence ID" value="MEK8126725.1"/>
    <property type="molecule type" value="Genomic_DNA"/>
</dbReference>
<dbReference type="SUPFAM" id="SSF51679">
    <property type="entry name" value="Bacterial luciferase-like"/>
    <property type="match status" value="1"/>
</dbReference>
<gene>
    <name evidence="7" type="ORF">WMW72_02255</name>
</gene>
<dbReference type="EC" id="1.-.-.-" evidence="7"/>
<dbReference type="InterPro" id="IPR016215">
    <property type="entry name" value="NTA_MOA"/>
</dbReference>
<dbReference type="InterPro" id="IPR051260">
    <property type="entry name" value="Diverse_substr_monoxygenases"/>
</dbReference>
<dbReference type="InterPro" id="IPR011251">
    <property type="entry name" value="Luciferase-like_dom"/>
</dbReference>
<dbReference type="RefSeq" id="WP_341413775.1">
    <property type="nucleotide sequence ID" value="NZ_JBBPCC010000001.1"/>
</dbReference>
<proteinExistence type="inferred from homology"/>
<keyword evidence="8" id="KW-1185">Reference proteome</keyword>
<dbReference type="GO" id="GO:0016491">
    <property type="term" value="F:oxidoreductase activity"/>
    <property type="evidence" value="ECO:0007669"/>
    <property type="project" value="UniProtKB-KW"/>
</dbReference>
<protein>
    <submittedName>
        <fullName evidence="7">LLM class flavin-dependent oxidoreductase</fullName>
        <ecNumber evidence="7">1.-.-.-</ecNumber>
    </submittedName>
</protein>
<keyword evidence="1" id="KW-0285">Flavoprotein</keyword>
<dbReference type="PANTHER" id="PTHR30011">
    <property type="entry name" value="ALKANESULFONATE MONOOXYGENASE-RELATED"/>
    <property type="match status" value="1"/>
</dbReference>
<evidence type="ECO:0000259" key="6">
    <source>
        <dbReference type="Pfam" id="PF00296"/>
    </source>
</evidence>
<comment type="similarity">
    <text evidence="5">Belongs to the NtaA/SnaA/DszA monooxygenase family.</text>
</comment>
<dbReference type="InterPro" id="IPR036661">
    <property type="entry name" value="Luciferase-like_sf"/>
</dbReference>
<dbReference type="Proteomes" id="UP001469365">
    <property type="component" value="Unassembled WGS sequence"/>
</dbReference>
<evidence type="ECO:0000256" key="3">
    <source>
        <dbReference type="ARBA" id="ARBA00023002"/>
    </source>
</evidence>
<evidence type="ECO:0000313" key="8">
    <source>
        <dbReference type="Proteomes" id="UP001469365"/>
    </source>
</evidence>
<dbReference type="PIRSF" id="PIRSF000337">
    <property type="entry name" value="NTA_MOA"/>
    <property type="match status" value="1"/>
</dbReference>
<reference evidence="7 8" key="1">
    <citation type="submission" date="2024-04" db="EMBL/GenBank/DDBJ databases">
        <title>draft genome sequnece of Paenibacillus filicis.</title>
        <authorList>
            <person name="Kim D.-U."/>
        </authorList>
    </citation>
    <scope>NUCLEOTIDE SEQUENCE [LARGE SCALE GENOMIC DNA]</scope>
    <source>
        <strain evidence="7 8">KACC14197</strain>
    </source>
</reference>
<dbReference type="Gene3D" id="3.20.20.30">
    <property type="entry name" value="Luciferase-like domain"/>
    <property type="match status" value="1"/>
</dbReference>
<evidence type="ECO:0000256" key="4">
    <source>
        <dbReference type="ARBA" id="ARBA00023033"/>
    </source>
</evidence>
<evidence type="ECO:0000313" key="7">
    <source>
        <dbReference type="EMBL" id="MEK8126725.1"/>
    </source>
</evidence>
<sequence>MKKHIHMNAFEMNTVGHLSHGLWRHPENNRHRYKDLRYWTELAQLLEQGKFDALFLADVVGVYDIYKGSKDPAVREAVQLPINDPLLLVPAMAVVTEHLGFAVTFSTTYEPPFAHARRMSTLDHLTNGRVGWNVVTSHLPSAAKNFGLDHMVKHDKRYEIANEYLEVCYKLWEGSWDDDAVVRDVERGIYTDPNKVHYIHHEGEHFKVPGPHLSEPSLQRTPVIYQAGSSDRGRAFAAKHAECVFLEAPSLELLKRHAQDIREKAAQYGRQPDHIKMFTGLSVIVGRTREEAQRKYDEYAKLLSVEGVLAHYGGGSGYDLSAYRKDEYLEYAESDHIQTDAARYTKHSPTRKTVGQIVESMGSLSARGLLAIGTPEEVADQLESWVEQSGIDGFNLRQFVSPGTFRDFVELVVPELQKRGIYREHYEPGTFRERLFGQGVRKLPDGHPGTQFRQLAARI</sequence>
<comment type="caution">
    <text evidence="7">The sequence shown here is derived from an EMBL/GenBank/DDBJ whole genome shotgun (WGS) entry which is preliminary data.</text>
</comment>
<evidence type="ECO:0000256" key="5">
    <source>
        <dbReference type="ARBA" id="ARBA00033748"/>
    </source>
</evidence>
<dbReference type="Pfam" id="PF00296">
    <property type="entry name" value="Bac_luciferase"/>
    <property type="match status" value="1"/>
</dbReference>
<keyword evidence="4" id="KW-0503">Monooxygenase</keyword>
<evidence type="ECO:0000256" key="2">
    <source>
        <dbReference type="ARBA" id="ARBA00022643"/>
    </source>
</evidence>
<keyword evidence="3 7" id="KW-0560">Oxidoreductase</keyword>